<comment type="catalytic activity">
    <reaction evidence="8">
        <text>Mo-molybdopterin + GTP + H(+) = Mo-molybdopterin guanine dinucleotide + diphosphate</text>
        <dbReference type="Rhea" id="RHEA:34243"/>
        <dbReference type="ChEBI" id="CHEBI:15378"/>
        <dbReference type="ChEBI" id="CHEBI:33019"/>
        <dbReference type="ChEBI" id="CHEBI:37565"/>
        <dbReference type="ChEBI" id="CHEBI:71302"/>
        <dbReference type="ChEBI" id="CHEBI:71310"/>
        <dbReference type="EC" id="2.7.7.77"/>
    </reaction>
</comment>
<comment type="subunit">
    <text evidence="8">Monomer.</text>
</comment>
<dbReference type="Gene3D" id="3.90.550.10">
    <property type="entry name" value="Spore Coat Polysaccharide Biosynthesis Protein SpsA, Chain A"/>
    <property type="match status" value="1"/>
</dbReference>
<evidence type="ECO:0000256" key="6">
    <source>
        <dbReference type="ARBA" id="ARBA00023134"/>
    </source>
</evidence>
<feature type="binding site" evidence="8">
    <location>
        <position position="71"/>
    </location>
    <ligand>
        <name>GTP</name>
        <dbReference type="ChEBI" id="CHEBI:37565"/>
    </ligand>
</feature>
<evidence type="ECO:0000313" key="11">
    <source>
        <dbReference type="Proteomes" id="UP000466130"/>
    </source>
</evidence>
<evidence type="ECO:0000256" key="5">
    <source>
        <dbReference type="ARBA" id="ARBA00022842"/>
    </source>
</evidence>
<organism evidence="10 11">
    <name type="scientific">Vreelandella piezotolerans</name>
    <dbReference type="NCBI Taxonomy" id="2609667"/>
    <lineage>
        <taxon>Bacteria</taxon>
        <taxon>Pseudomonadati</taxon>
        <taxon>Pseudomonadota</taxon>
        <taxon>Gammaproteobacteria</taxon>
        <taxon>Oceanospirillales</taxon>
        <taxon>Halomonadaceae</taxon>
        <taxon>Vreelandella</taxon>
    </lineage>
</organism>
<keyword evidence="7 8" id="KW-0501">Molybdenum cofactor biosynthesis</keyword>
<dbReference type="PANTHER" id="PTHR19136:SF81">
    <property type="entry name" value="MOLYBDENUM COFACTOR GUANYLYLTRANSFERASE"/>
    <property type="match status" value="1"/>
</dbReference>
<keyword evidence="5 8" id="KW-0460">Magnesium</keyword>
<keyword evidence="3 8" id="KW-0479">Metal-binding</keyword>
<evidence type="ECO:0000256" key="8">
    <source>
        <dbReference type="HAMAP-Rule" id="MF_00316"/>
    </source>
</evidence>
<protein>
    <recommendedName>
        <fullName evidence="8">Molybdenum cofactor guanylyltransferase</fullName>
        <shortName evidence="8">MoCo guanylyltransferase</shortName>
        <ecNumber evidence="8">2.7.7.77</ecNumber>
    </recommendedName>
    <alternativeName>
        <fullName evidence="8">GTP:molybdopterin guanylyltransferase</fullName>
    </alternativeName>
    <alternativeName>
        <fullName evidence="8">Mo-MPT guanylyltransferase</fullName>
    </alternativeName>
    <alternativeName>
        <fullName evidence="8">Molybdopterin guanylyltransferase</fullName>
    </alternativeName>
    <alternativeName>
        <fullName evidence="8">Molybdopterin-guanine dinucleotide synthase</fullName>
        <shortName evidence="8">MGD synthase</shortName>
    </alternativeName>
</protein>
<comment type="subcellular location">
    <subcellularLocation>
        <location evidence="8">Cytoplasm</location>
    </subcellularLocation>
</comment>
<comment type="function">
    <text evidence="8">Transfers a GMP moiety from GTP to Mo-molybdopterin (Mo-MPT) cofactor (Moco or molybdenum cofactor) to form Mo-molybdopterin guanine dinucleotide (Mo-MGD) cofactor.</text>
</comment>
<proteinExistence type="inferred from homology"/>
<feature type="domain" description="MobA-like NTP transferase" evidence="9">
    <location>
        <begin position="9"/>
        <end position="167"/>
    </location>
</feature>
<evidence type="ECO:0000313" key="10">
    <source>
        <dbReference type="EMBL" id="KAE8438810.1"/>
    </source>
</evidence>
<evidence type="ECO:0000256" key="7">
    <source>
        <dbReference type="ARBA" id="ARBA00023150"/>
    </source>
</evidence>
<keyword evidence="6 8" id="KW-0342">GTP-binding</keyword>
<evidence type="ECO:0000259" key="9">
    <source>
        <dbReference type="Pfam" id="PF12804"/>
    </source>
</evidence>
<evidence type="ECO:0000256" key="4">
    <source>
        <dbReference type="ARBA" id="ARBA00022741"/>
    </source>
</evidence>
<dbReference type="Proteomes" id="UP000466130">
    <property type="component" value="Unassembled WGS sequence"/>
</dbReference>
<name>A0ABQ6X9Y0_9GAMM</name>
<dbReference type="RefSeq" id="WP_139525814.1">
    <property type="nucleotide sequence ID" value="NZ_CP048602.1"/>
</dbReference>
<feature type="binding site" evidence="8">
    <location>
        <position position="53"/>
    </location>
    <ligand>
        <name>GTP</name>
        <dbReference type="ChEBI" id="CHEBI:37565"/>
    </ligand>
</feature>
<feature type="binding site" evidence="8">
    <location>
        <position position="25"/>
    </location>
    <ligand>
        <name>GTP</name>
        <dbReference type="ChEBI" id="CHEBI:37565"/>
    </ligand>
</feature>
<dbReference type="InterPro" id="IPR029044">
    <property type="entry name" value="Nucleotide-diphossugar_trans"/>
</dbReference>
<dbReference type="InterPro" id="IPR013482">
    <property type="entry name" value="Molybde_CF_guanTrfase"/>
</dbReference>
<comment type="caution">
    <text evidence="10">The sequence shown here is derived from an EMBL/GenBank/DDBJ whole genome shotgun (WGS) entry which is preliminary data.</text>
</comment>
<feature type="binding site" evidence="8">
    <location>
        <position position="101"/>
    </location>
    <ligand>
        <name>Mg(2+)</name>
        <dbReference type="ChEBI" id="CHEBI:18420"/>
    </ligand>
</feature>
<keyword evidence="10" id="KW-0548">Nucleotidyltransferase</keyword>
<dbReference type="HAMAP" id="MF_00316">
    <property type="entry name" value="MobA"/>
    <property type="match status" value="1"/>
</dbReference>
<dbReference type="NCBIfam" id="TIGR02665">
    <property type="entry name" value="molyb_mobA"/>
    <property type="match status" value="1"/>
</dbReference>
<comment type="similarity">
    <text evidence="8">Belongs to the MobA family.</text>
</comment>
<sequence>MIAKQDLTGMILAGGEGRRMGGRDKGLEPFAGLPLVAHTVKRFDGHVHELMINANRNGDAYALFADRVIADAEGGFKGPLMGIYSGLCAAQTPWLLVAPCDSPALPFDVVSRMIAGVIQEGVEHDIAVAFDGERLHPVIALLRTSLADDLAATLADGERKIDRWYARHAWCRVDMSDCPEAFANLNTEEEKARLEQAMTTSSQEVP</sequence>
<dbReference type="InterPro" id="IPR025877">
    <property type="entry name" value="MobA-like_NTP_Trfase"/>
</dbReference>
<keyword evidence="1 8" id="KW-0963">Cytoplasm</keyword>
<dbReference type="SUPFAM" id="SSF53448">
    <property type="entry name" value="Nucleotide-diphospho-sugar transferases"/>
    <property type="match status" value="1"/>
</dbReference>
<feature type="binding site" evidence="8">
    <location>
        <position position="101"/>
    </location>
    <ligand>
        <name>GTP</name>
        <dbReference type="ChEBI" id="CHEBI:37565"/>
    </ligand>
</feature>
<comment type="cofactor">
    <cofactor evidence="8">
        <name>Mg(2+)</name>
        <dbReference type="ChEBI" id="CHEBI:18420"/>
    </cofactor>
</comment>
<keyword evidence="2 8" id="KW-0808">Transferase</keyword>
<dbReference type="PANTHER" id="PTHR19136">
    <property type="entry name" value="MOLYBDENUM COFACTOR GUANYLYLTRANSFERASE"/>
    <property type="match status" value="1"/>
</dbReference>
<dbReference type="EMBL" id="VWRT01000005">
    <property type="protein sequence ID" value="KAE8438810.1"/>
    <property type="molecule type" value="Genomic_DNA"/>
</dbReference>
<evidence type="ECO:0000256" key="1">
    <source>
        <dbReference type="ARBA" id="ARBA00022490"/>
    </source>
</evidence>
<gene>
    <name evidence="8 10" type="primary">mobA</name>
    <name evidence="10" type="ORF">F1978_07665</name>
</gene>
<evidence type="ECO:0000256" key="3">
    <source>
        <dbReference type="ARBA" id="ARBA00022723"/>
    </source>
</evidence>
<keyword evidence="4 8" id="KW-0547">Nucleotide-binding</keyword>
<dbReference type="GO" id="GO:0061603">
    <property type="term" value="F:molybdenum cofactor guanylyltransferase activity"/>
    <property type="evidence" value="ECO:0007669"/>
    <property type="project" value="UniProtKB-EC"/>
</dbReference>
<dbReference type="Pfam" id="PF12804">
    <property type="entry name" value="NTP_transf_3"/>
    <property type="match status" value="1"/>
</dbReference>
<accession>A0ABQ6X9Y0</accession>
<feature type="binding site" evidence="8">
    <location>
        <begin position="12"/>
        <end position="14"/>
    </location>
    <ligand>
        <name>GTP</name>
        <dbReference type="ChEBI" id="CHEBI:37565"/>
    </ligand>
</feature>
<reference evidence="10 11" key="1">
    <citation type="submission" date="2019-09" db="EMBL/GenBank/DDBJ databases">
        <title>The Halomonas whole genome shotgun (WGS).</title>
        <authorList>
            <person name="Xie Z."/>
        </authorList>
    </citation>
    <scope>NUCLEOTIDE SEQUENCE [LARGE SCALE GENOMIC DNA]</scope>
    <source>
        <strain evidence="10 11">NBT06E8</strain>
    </source>
</reference>
<keyword evidence="11" id="KW-1185">Reference proteome</keyword>
<dbReference type="EC" id="2.7.7.77" evidence="8"/>
<evidence type="ECO:0000256" key="2">
    <source>
        <dbReference type="ARBA" id="ARBA00022679"/>
    </source>
</evidence>
<dbReference type="CDD" id="cd02503">
    <property type="entry name" value="MobA"/>
    <property type="match status" value="1"/>
</dbReference>
<comment type="domain">
    <text evidence="8">The N-terminal domain determines nucleotide recognition and specific binding, while the C-terminal domain determines the specific binding to the target protein.</text>
</comment>